<evidence type="ECO:0000256" key="10">
    <source>
        <dbReference type="ARBA" id="ARBA00070165"/>
    </source>
</evidence>
<name>A0A6P5IMH0_PHACI</name>
<dbReference type="InterPro" id="IPR051952">
    <property type="entry name" value="Golgi-autophagy_related"/>
</dbReference>
<evidence type="ECO:0000256" key="15">
    <source>
        <dbReference type="SAM" id="MobiDB-lite"/>
    </source>
</evidence>
<dbReference type="Gene3D" id="1.10.220.60">
    <property type="entry name" value="GRIP domain"/>
    <property type="match status" value="1"/>
</dbReference>
<evidence type="ECO:0000256" key="9">
    <source>
        <dbReference type="ARBA" id="ARBA00023329"/>
    </source>
</evidence>
<evidence type="ECO:0000256" key="14">
    <source>
        <dbReference type="SAM" id="Coils"/>
    </source>
</evidence>
<evidence type="ECO:0000256" key="5">
    <source>
        <dbReference type="ARBA" id="ARBA00022765"/>
    </source>
</evidence>
<dbReference type="PANTHER" id="PTHR23157">
    <property type="entry name" value="GRIP AND COILED-COIL DOMAIN-CONTAINING PROTEIN 1"/>
    <property type="match status" value="1"/>
</dbReference>
<protein>
    <recommendedName>
        <fullName evidence="10">Golgin subfamily A member 1</fullName>
    </recommendedName>
    <alternativeName>
        <fullName evidence="11">Golgin-97</fullName>
    </alternativeName>
</protein>
<accession>A0A6P5IMH0</accession>
<organism evidence="17 18">
    <name type="scientific">Phascolarctos cinereus</name>
    <name type="common">Koala</name>
    <dbReference type="NCBI Taxonomy" id="38626"/>
    <lineage>
        <taxon>Eukaryota</taxon>
        <taxon>Metazoa</taxon>
        <taxon>Chordata</taxon>
        <taxon>Craniata</taxon>
        <taxon>Vertebrata</taxon>
        <taxon>Euteleostomi</taxon>
        <taxon>Mammalia</taxon>
        <taxon>Metatheria</taxon>
        <taxon>Diprotodontia</taxon>
        <taxon>Phascolarctidae</taxon>
        <taxon>Phascolarctos</taxon>
    </lineage>
</organism>
<feature type="coiled-coil region" evidence="14">
    <location>
        <begin position="412"/>
        <end position="566"/>
    </location>
</feature>
<feature type="domain" description="GRIP" evidence="16">
    <location>
        <begin position="729"/>
        <end position="778"/>
    </location>
</feature>
<keyword evidence="9" id="KW-0968">Cytoplasmic vesicle</keyword>
<evidence type="ECO:0000313" key="18">
    <source>
        <dbReference type="RefSeq" id="XP_020823220.1"/>
    </source>
</evidence>
<feature type="coiled-coil region" evidence="14">
    <location>
        <begin position="132"/>
        <end position="250"/>
    </location>
</feature>
<dbReference type="GO" id="GO:0001669">
    <property type="term" value="C:acrosomal vesicle"/>
    <property type="evidence" value="ECO:0007669"/>
    <property type="project" value="UniProtKB-SubCell"/>
</dbReference>
<reference evidence="18" key="1">
    <citation type="submission" date="2025-08" db="UniProtKB">
        <authorList>
            <consortium name="RefSeq"/>
        </authorList>
    </citation>
    <scope>IDENTIFICATION</scope>
    <source>
        <tissue evidence="18">Spleen</tissue>
    </source>
</reference>
<evidence type="ECO:0000256" key="11">
    <source>
        <dbReference type="ARBA" id="ARBA00078935"/>
    </source>
</evidence>
<dbReference type="CTD" id="2800"/>
<dbReference type="PROSITE" id="PS50913">
    <property type="entry name" value="GRIP"/>
    <property type="match status" value="1"/>
</dbReference>
<keyword evidence="5" id="KW-0013">ADP-ribosylation</keyword>
<dbReference type="GeneID" id="110194945"/>
<keyword evidence="6" id="KW-0333">Golgi apparatus</keyword>
<comment type="subunit">
    <text evidence="13">Interacts with RAB6A. Directly interacts with TBC1D23. Interacts with FAM91A1; this interaction may be mediated by TBC1D23. Interacts with ARL1; this interaction recruits Golgin-97/GOLGA1 onto the Golgi apparatus.</text>
</comment>
<comment type="subcellular location">
    <subcellularLocation>
        <location evidence="2">Cytoplasmic vesicle</location>
        <location evidence="2">Secretory vesicle</location>
        <location evidence="2">Acrosome</location>
    </subcellularLocation>
    <subcellularLocation>
        <location evidence="3">Golgi apparatus membrane</location>
        <topology evidence="3">Peripheral membrane protein</topology>
    </subcellularLocation>
    <subcellularLocation>
        <location evidence="1">Golgi apparatus</location>
        <location evidence="1">trans-Golgi network membrane</location>
    </subcellularLocation>
</comment>
<dbReference type="PANTHER" id="PTHR23157:SF24">
    <property type="entry name" value="GOLGIN SUBFAMILY A MEMBER 1"/>
    <property type="match status" value="1"/>
</dbReference>
<evidence type="ECO:0000256" key="1">
    <source>
        <dbReference type="ARBA" id="ARBA00004198"/>
    </source>
</evidence>
<keyword evidence="7 14" id="KW-0175">Coiled coil</keyword>
<evidence type="ECO:0000259" key="16">
    <source>
        <dbReference type="PROSITE" id="PS50913"/>
    </source>
</evidence>
<comment type="function">
    <text evidence="12">Involved in vesicular trafficking at the Golgi apparatus level. Involved in endosome-to-Golgi trafficking. Mechanistically, captures transport vesicles arriving from endosomes via the protein TBC1D23. Recognized vesicles are then tethered to the trans-Golgi before subsequent SNARE engagement and vesicle fusion. Selectively regulates E-cadherin transport from the trans-Golgi network in tubulovesicular carriers.</text>
</comment>
<dbReference type="Pfam" id="PF01465">
    <property type="entry name" value="GRIP"/>
    <property type="match status" value="1"/>
</dbReference>
<dbReference type="Proteomes" id="UP000515140">
    <property type="component" value="Unplaced"/>
</dbReference>
<evidence type="ECO:0000256" key="2">
    <source>
        <dbReference type="ARBA" id="ARBA00004218"/>
    </source>
</evidence>
<feature type="coiled-coil region" evidence="14">
    <location>
        <begin position="657"/>
        <end position="698"/>
    </location>
</feature>
<dbReference type="SMART" id="SM00755">
    <property type="entry name" value="Grip"/>
    <property type="match status" value="1"/>
</dbReference>
<keyword evidence="17" id="KW-1185">Reference proteome</keyword>
<dbReference type="GO" id="GO:0000139">
    <property type="term" value="C:Golgi membrane"/>
    <property type="evidence" value="ECO:0007669"/>
    <property type="project" value="UniProtKB-SubCell"/>
</dbReference>
<dbReference type="AlphaFoldDB" id="A0A6P5IMH0"/>
<feature type="compositionally biased region" description="Low complexity" evidence="15">
    <location>
        <begin position="788"/>
        <end position="801"/>
    </location>
</feature>
<evidence type="ECO:0000256" key="3">
    <source>
        <dbReference type="ARBA" id="ARBA00004395"/>
    </source>
</evidence>
<evidence type="ECO:0000256" key="13">
    <source>
        <dbReference type="ARBA" id="ARBA00093537"/>
    </source>
</evidence>
<evidence type="ECO:0000256" key="7">
    <source>
        <dbReference type="ARBA" id="ARBA00023054"/>
    </source>
</evidence>
<evidence type="ECO:0000256" key="12">
    <source>
        <dbReference type="ARBA" id="ARBA00093371"/>
    </source>
</evidence>
<gene>
    <name evidence="18" type="primary">GOLGA1</name>
</gene>
<feature type="region of interest" description="Disordered" evidence="15">
    <location>
        <begin position="788"/>
        <end position="808"/>
    </location>
</feature>
<feature type="coiled-coil region" evidence="14">
    <location>
        <begin position="592"/>
        <end position="619"/>
    </location>
</feature>
<evidence type="ECO:0000256" key="6">
    <source>
        <dbReference type="ARBA" id="ARBA00023034"/>
    </source>
</evidence>
<dbReference type="GO" id="GO:0005802">
    <property type="term" value="C:trans-Golgi network"/>
    <property type="evidence" value="ECO:0007669"/>
    <property type="project" value="UniProtKB-ARBA"/>
</dbReference>
<feature type="coiled-coil region" evidence="14">
    <location>
        <begin position="318"/>
        <end position="369"/>
    </location>
</feature>
<proteinExistence type="predicted"/>
<evidence type="ECO:0000256" key="8">
    <source>
        <dbReference type="ARBA" id="ARBA00023136"/>
    </source>
</evidence>
<feature type="region of interest" description="Disordered" evidence="15">
    <location>
        <begin position="15"/>
        <end position="58"/>
    </location>
</feature>
<dbReference type="RefSeq" id="XP_020823220.1">
    <property type="nucleotide sequence ID" value="XM_020967561.1"/>
</dbReference>
<dbReference type="FunFam" id="1.10.220.60:FF:000002">
    <property type="entry name" value="Golgin subfamily A member 1"/>
    <property type="match status" value="1"/>
</dbReference>
<keyword evidence="8" id="KW-0472">Membrane</keyword>
<evidence type="ECO:0000313" key="17">
    <source>
        <dbReference type="Proteomes" id="UP000515140"/>
    </source>
</evidence>
<evidence type="ECO:0000256" key="4">
    <source>
        <dbReference type="ARBA" id="ARBA00022553"/>
    </source>
</evidence>
<dbReference type="InterPro" id="IPR000237">
    <property type="entry name" value="GRIP_dom"/>
</dbReference>
<keyword evidence="4" id="KW-0597">Phosphoprotein</keyword>
<sequence length="808" mass="92921">MFARLKKKIAEEAAIAPRPGGATRIPRSVSKESVASVGADSGDDFASDGSSSREDLSSQLFRRNEQIRKLEAKLSEYAEQVRNLQKIKEKLEIALEKHQDSSMRKFQEQNETYQANRAKMAEGMALALAKKDQEWAEKLAQLEKDKRLLTAQLQEMKNQSLNLFQKRDEIDELEGFQQQELAKVKHMLLKKEESLAKMEQEMEARTRELSHAQEELLASSQVSSNLSCELEMLQRQYSALEEQRDHLLAAETGAESKITTLEQREKELQMFIQQLSVDLQKAQGTAACSEKRLGTLQAEPESLKLENEQQNHKAAVKAEEGEKLIEHLQKKVLSLEKRLEGNLSGEEHVQELLKEKTVAEQKLDDTRQQLLAAKTSHAETVSLLETQVKELGEMLQISDEKLKKSSEIMIEKEAQIQRLSSLAEERNKLQQQVLVLEQQYAEQGNRLEAEIAALEKTRASDETAASHQIQLLEEENANLKENRNECESSLEAHKLELKKLKEEWSQRETVNVEIAKALEETRKQREDFQQQVADLTTLIKEKEQFLNEKTKTLLQKEEEIDQLKKGHDIVLLQLHQLQSDMEACRCKKAKREESTGKELNVLRLQIEEEEEEEETLEARGEPNVIVFGETAKELSDDLYPLSSDERTLNGEVDCVDMVQLQKENRDLEQQIIEKNKTIKQLQQRMLELKKTLQKELKIRPENDIFEVREKPSPEVPTASTTVTNNSDLNDSREINFEYLKHVVLKFMSCRESEAFHLIKAVSVLLNFSQEEENMLKETLEYKMSWFGSKPSPRGSIRPSISNPRVPWS</sequence>